<evidence type="ECO:0000313" key="3">
    <source>
        <dbReference type="Proteomes" id="UP000003009"/>
    </source>
</evidence>
<accession>C4GFV3</accession>
<dbReference type="InterPro" id="IPR036269">
    <property type="entry name" value="Rho_N_sf"/>
</dbReference>
<dbReference type="Proteomes" id="UP000003009">
    <property type="component" value="Unassembled WGS sequence"/>
</dbReference>
<dbReference type="InterPro" id="IPR025856">
    <property type="entry name" value="HeH/LEM_domain"/>
</dbReference>
<dbReference type="EMBL" id="ACJW02000002">
    <property type="protein sequence ID" value="EEP69108.1"/>
    <property type="molecule type" value="Genomic_DNA"/>
</dbReference>
<proteinExistence type="predicted"/>
<organism evidence="2 3">
    <name type="scientific">Kingella oralis ATCC 51147</name>
    <dbReference type="NCBI Taxonomy" id="629741"/>
    <lineage>
        <taxon>Bacteria</taxon>
        <taxon>Pseudomonadati</taxon>
        <taxon>Pseudomonadota</taxon>
        <taxon>Betaproteobacteria</taxon>
        <taxon>Neisseriales</taxon>
        <taxon>Neisseriaceae</taxon>
        <taxon>Kingella</taxon>
    </lineage>
</organism>
<dbReference type="STRING" id="629741.GCWU000324_01020"/>
<keyword evidence="3" id="KW-1185">Reference proteome</keyword>
<comment type="caution">
    <text evidence="2">The sequence shown here is derived from an EMBL/GenBank/DDBJ whole genome shotgun (WGS) entry which is preliminary data.</text>
</comment>
<dbReference type="HOGENOM" id="CLU_2382283_0_0_4"/>
<dbReference type="AlphaFoldDB" id="C4GFV3"/>
<dbReference type="Gene3D" id="1.10.720.30">
    <property type="entry name" value="SAP domain"/>
    <property type="match status" value="1"/>
</dbReference>
<dbReference type="GeneID" id="84906705"/>
<name>C4GFV3_9NEIS</name>
<gene>
    <name evidence="2" type="ORF">GCWU000324_01020</name>
</gene>
<dbReference type="SUPFAM" id="SSF68912">
    <property type="entry name" value="Rho N-terminal domain-like"/>
    <property type="match status" value="1"/>
</dbReference>
<protein>
    <recommendedName>
        <fullName evidence="1">HeH/LEM domain-containing protein</fullName>
    </recommendedName>
</protein>
<evidence type="ECO:0000259" key="1">
    <source>
        <dbReference type="Pfam" id="PF12949"/>
    </source>
</evidence>
<dbReference type="InterPro" id="IPR036361">
    <property type="entry name" value="SAP_dom_sf"/>
</dbReference>
<reference evidence="2" key="1">
    <citation type="submission" date="2009-04" db="EMBL/GenBank/DDBJ databases">
        <authorList>
            <person name="Weinstock G."/>
            <person name="Sodergren E."/>
            <person name="Clifton S."/>
            <person name="Fulton L."/>
            <person name="Fulton B."/>
            <person name="Courtney L."/>
            <person name="Fronick C."/>
            <person name="Harrison M."/>
            <person name="Strong C."/>
            <person name="Farmer C."/>
            <person name="Delahaunty K."/>
            <person name="Markovic C."/>
            <person name="Hall O."/>
            <person name="Minx P."/>
            <person name="Tomlinson C."/>
            <person name="Mitreva M."/>
            <person name="Nelson J."/>
            <person name="Hou S."/>
            <person name="Wollam A."/>
            <person name="Pepin K.H."/>
            <person name="Johnson M."/>
            <person name="Bhonagiri V."/>
            <person name="Nash W.E."/>
            <person name="Warren W."/>
            <person name="Chinwalla A."/>
            <person name="Mardis E.R."/>
            <person name="Wilson R.K."/>
        </authorList>
    </citation>
    <scope>NUCLEOTIDE SEQUENCE [LARGE SCALE GENOMIC DNA]</scope>
    <source>
        <strain evidence="2">ATCC 51147</strain>
    </source>
</reference>
<feature type="domain" description="HeH/LEM" evidence="1">
    <location>
        <begin position="60"/>
        <end position="90"/>
    </location>
</feature>
<dbReference type="RefSeq" id="WP_003794931.1">
    <property type="nucleotide sequence ID" value="NZ_GG665871.1"/>
</dbReference>
<sequence>MLIKNIKPAVVVLNGMTVLAPMQEAEVADNDAGVLSLVESGHLEVLEQPKSEPPKQEDVTKMTVEQLRQYLTEKGVEFASDAKKENLLALAGAQ</sequence>
<dbReference type="Pfam" id="PF12949">
    <property type="entry name" value="HeH"/>
    <property type="match status" value="1"/>
</dbReference>
<evidence type="ECO:0000313" key="2">
    <source>
        <dbReference type="EMBL" id="EEP69108.1"/>
    </source>
</evidence>